<dbReference type="InterPro" id="IPR002035">
    <property type="entry name" value="VWF_A"/>
</dbReference>
<feature type="region of interest" description="Disordered" evidence="1">
    <location>
        <begin position="53"/>
        <end position="74"/>
    </location>
</feature>
<dbReference type="EMBL" id="BJOU01000001">
    <property type="protein sequence ID" value="GED95996.1"/>
    <property type="molecule type" value="Genomic_DNA"/>
</dbReference>
<evidence type="ECO:0000259" key="2">
    <source>
        <dbReference type="SMART" id="SM00327"/>
    </source>
</evidence>
<protein>
    <recommendedName>
        <fullName evidence="2">VWFA domain-containing protein</fullName>
    </recommendedName>
</protein>
<keyword evidence="4" id="KW-1185">Reference proteome</keyword>
<feature type="compositionally biased region" description="Acidic residues" evidence="1">
    <location>
        <begin position="55"/>
        <end position="69"/>
    </location>
</feature>
<name>A0A7M4BQ35_9ACTN</name>
<feature type="domain" description="VWFA" evidence="2">
    <location>
        <begin position="226"/>
        <end position="388"/>
    </location>
</feature>
<reference evidence="4" key="1">
    <citation type="submission" date="2019-06" db="EMBL/GenBank/DDBJ databases">
        <title>Gordonia isolated from sludge of a wastewater treatment plant.</title>
        <authorList>
            <person name="Tamura T."/>
            <person name="Aoyama K."/>
            <person name="Kang Y."/>
            <person name="Saito S."/>
            <person name="Akiyama N."/>
            <person name="Yazawa K."/>
            <person name="Gonoi T."/>
            <person name="Mikami Y."/>
        </authorList>
    </citation>
    <scope>NUCLEOTIDE SEQUENCE [LARGE SCALE GENOMIC DNA]</scope>
    <source>
        <strain evidence="4">NBRC 107697</strain>
    </source>
</reference>
<proteinExistence type="predicted"/>
<evidence type="ECO:0000313" key="3">
    <source>
        <dbReference type="EMBL" id="GED95996.1"/>
    </source>
</evidence>
<evidence type="ECO:0000256" key="1">
    <source>
        <dbReference type="SAM" id="MobiDB-lite"/>
    </source>
</evidence>
<dbReference type="PANTHER" id="PTHR30634:SF16">
    <property type="entry name" value="OUTER-MEMBRANE LIPOPROTEIN LOLB"/>
    <property type="match status" value="1"/>
</dbReference>
<dbReference type="InterPro" id="IPR008912">
    <property type="entry name" value="Uncharacterised_CoxE"/>
</dbReference>
<accession>A0A7M4BQ35</accession>
<dbReference type="Gene3D" id="3.40.50.410">
    <property type="entry name" value="von Willebrand factor, type A domain"/>
    <property type="match status" value="1"/>
</dbReference>
<dbReference type="InterPro" id="IPR050458">
    <property type="entry name" value="LolB"/>
</dbReference>
<dbReference type="PANTHER" id="PTHR30634">
    <property type="entry name" value="OUTER MEMBRANE LOLAB LIPOPROTEIN INSERTION APPARATUS"/>
    <property type="match status" value="1"/>
</dbReference>
<dbReference type="SUPFAM" id="SSF53300">
    <property type="entry name" value="vWA-like"/>
    <property type="match status" value="1"/>
</dbReference>
<organism evidence="3 4">
    <name type="scientific">Gordonia crocea</name>
    <dbReference type="NCBI Taxonomy" id="589162"/>
    <lineage>
        <taxon>Bacteria</taxon>
        <taxon>Bacillati</taxon>
        <taxon>Actinomycetota</taxon>
        <taxon>Actinomycetes</taxon>
        <taxon>Mycobacteriales</taxon>
        <taxon>Gordoniaceae</taxon>
        <taxon>Gordonia</taxon>
    </lineage>
</organism>
<dbReference type="AlphaFoldDB" id="A0A7M4BQ35"/>
<dbReference type="SMART" id="SM00327">
    <property type="entry name" value="VWA"/>
    <property type="match status" value="1"/>
</dbReference>
<sequence>MVGGAVSELERWRLVLGGFARDQLGQAPGGSVEGRRGEALDYLYRHAYVGRDVAPGEDESNADPDELGDEPTSGLGASAPHAVVWLGEVRDLFPQSVCDVVTGHALDRFGLTDLLTDPALLDRLSPSTELLALLLGLRHSMPPELESSLRRLIAAVVDDLRARLEPEVRRAMSGPKRSFAHSPIPVAANFDVAGTIAANLKNYDPQTGRIVVERLRFFERHRRHIAWDVILCVDQSGSMADSVIHSAVMAGIFAGLGTVRVKLVVFDTAVVDLTPIADDPVDVLMSTQLGGGTDIGGALHYCSTLVTNPRNTVLVLLSDFCEGGSPHRLLQVTGELADAGVHLLGLASLTLKSGQAQPYYDRQTAQQMAAAGMQIAALDPRGLADWLVGVMS</sequence>
<dbReference type="Pfam" id="PF05762">
    <property type="entry name" value="VWA_CoxE"/>
    <property type="match status" value="1"/>
</dbReference>
<comment type="caution">
    <text evidence="3">The sequence shown here is derived from an EMBL/GenBank/DDBJ whole genome shotgun (WGS) entry which is preliminary data.</text>
</comment>
<gene>
    <name evidence="3" type="ORF">nbrc107697_00350</name>
</gene>
<dbReference type="InterPro" id="IPR036465">
    <property type="entry name" value="vWFA_dom_sf"/>
</dbReference>
<evidence type="ECO:0000313" key="4">
    <source>
        <dbReference type="Proteomes" id="UP000444980"/>
    </source>
</evidence>
<dbReference type="Proteomes" id="UP000444980">
    <property type="component" value="Unassembled WGS sequence"/>
</dbReference>